<protein>
    <submittedName>
        <fullName evidence="1">Uncharacterized protein</fullName>
    </submittedName>
</protein>
<dbReference type="EMBL" id="JYDW01000188">
    <property type="protein sequence ID" value="KRZ52617.1"/>
    <property type="molecule type" value="Genomic_DNA"/>
</dbReference>
<dbReference type="AlphaFoldDB" id="A0A0V1KZ92"/>
<keyword evidence="3" id="KW-1185">Reference proteome</keyword>
<sequence>MHHYVKSKLFRATQKLRRIVNEEIDSSIRKTFFTKLQNFMGEFFWKLPGWIQDAVSDEEKAGTNFI</sequence>
<proteinExistence type="predicted"/>
<comment type="caution">
    <text evidence="1">The sequence shown here is derived from an EMBL/GenBank/DDBJ whole genome shotgun (WGS) entry which is preliminary data.</text>
</comment>
<dbReference type="Proteomes" id="UP000054721">
    <property type="component" value="Unassembled WGS sequence"/>
</dbReference>
<evidence type="ECO:0000313" key="2">
    <source>
        <dbReference type="EMBL" id="KRZ53877.1"/>
    </source>
</evidence>
<name>A0A0V1KZ92_9BILA</name>
<reference evidence="1 3" key="1">
    <citation type="submission" date="2015-05" db="EMBL/GenBank/DDBJ databases">
        <title>Evolution of Trichinella species and genotypes.</title>
        <authorList>
            <person name="Korhonen P.K."/>
            <person name="Edoardo P."/>
            <person name="Giuseppe L.R."/>
            <person name="Gasser R.B."/>
        </authorList>
    </citation>
    <scope>NUCLEOTIDE SEQUENCE [LARGE SCALE GENOMIC DNA]</scope>
    <source>
        <strain evidence="1">ISS10</strain>
    </source>
</reference>
<dbReference type="OrthoDB" id="5936549at2759"/>
<organism evidence="1 3">
    <name type="scientific">Trichinella nativa</name>
    <dbReference type="NCBI Taxonomy" id="6335"/>
    <lineage>
        <taxon>Eukaryota</taxon>
        <taxon>Metazoa</taxon>
        <taxon>Ecdysozoa</taxon>
        <taxon>Nematoda</taxon>
        <taxon>Enoplea</taxon>
        <taxon>Dorylaimia</taxon>
        <taxon>Trichinellida</taxon>
        <taxon>Trichinellidae</taxon>
        <taxon>Trichinella</taxon>
    </lineage>
</organism>
<evidence type="ECO:0000313" key="1">
    <source>
        <dbReference type="EMBL" id="KRZ52617.1"/>
    </source>
</evidence>
<evidence type="ECO:0000313" key="3">
    <source>
        <dbReference type="Proteomes" id="UP000054721"/>
    </source>
</evidence>
<accession>A0A0V1KZ92</accession>
<gene>
    <name evidence="2" type="ORF">T02_12929</name>
    <name evidence="1" type="ORF">T02_15344</name>
</gene>
<dbReference type="EMBL" id="JYDW01000152">
    <property type="protein sequence ID" value="KRZ53877.1"/>
    <property type="molecule type" value="Genomic_DNA"/>
</dbReference>